<sequence>MEELKPNQQYHFVLVHGAQHGAWCWFKIIELLEQAGHRATAVDLVSAGASTVGADDVKSFDHYNQPLYELFESLAPAHKVMLVGHSMGGTTVARATERYPHKIHAAIYVAGAMLTSGMSQSDNHEEVFRETSRNAQLNFGNGEHNPPTSCWPSLEIVKQAYYNCCSSEDIEFASKLLKPLPIMGDDATTFTKEGYYSVPRVYIRCSLDKALAPRFQDRYILQNPPTSVLHLETDHSPFFSAPRELHQHLLSVADTYASQC</sequence>
<dbReference type="PANTHER" id="PTHR10992">
    <property type="entry name" value="METHYLESTERASE FAMILY MEMBER"/>
    <property type="match status" value="1"/>
</dbReference>
<dbReference type="InterPro" id="IPR029058">
    <property type="entry name" value="AB_hydrolase_fold"/>
</dbReference>
<proteinExistence type="predicted"/>
<comment type="caution">
    <text evidence="2">The sequence shown here is derived from an EMBL/GenBank/DDBJ whole genome shotgun (WGS) entry which is preliminary data.</text>
</comment>
<dbReference type="GO" id="GO:0009694">
    <property type="term" value="P:jasmonic acid metabolic process"/>
    <property type="evidence" value="ECO:0007669"/>
    <property type="project" value="TreeGrafter"/>
</dbReference>
<dbReference type="PANTHER" id="PTHR10992:SF1032">
    <property type="entry name" value="METHYLESTERASE 17"/>
    <property type="match status" value="1"/>
</dbReference>
<keyword evidence="3" id="KW-1185">Reference proteome</keyword>
<dbReference type="GO" id="GO:0080032">
    <property type="term" value="F:methyl jasmonate esterase activity"/>
    <property type="evidence" value="ECO:0007669"/>
    <property type="project" value="TreeGrafter"/>
</dbReference>
<evidence type="ECO:0000313" key="3">
    <source>
        <dbReference type="Proteomes" id="UP000822688"/>
    </source>
</evidence>
<dbReference type="EMBL" id="CM026423">
    <property type="protein sequence ID" value="KAG0584325.1"/>
    <property type="molecule type" value="Genomic_DNA"/>
</dbReference>
<organism evidence="2 3">
    <name type="scientific">Ceratodon purpureus</name>
    <name type="common">Fire moss</name>
    <name type="synonym">Dicranum purpureum</name>
    <dbReference type="NCBI Taxonomy" id="3225"/>
    <lineage>
        <taxon>Eukaryota</taxon>
        <taxon>Viridiplantae</taxon>
        <taxon>Streptophyta</taxon>
        <taxon>Embryophyta</taxon>
        <taxon>Bryophyta</taxon>
        <taxon>Bryophytina</taxon>
        <taxon>Bryopsida</taxon>
        <taxon>Dicranidae</taxon>
        <taxon>Pseudoditrichales</taxon>
        <taxon>Ditrichaceae</taxon>
        <taxon>Ceratodon</taxon>
    </lineage>
</organism>
<dbReference type="AlphaFoldDB" id="A0A8T0IMS8"/>
<dbReference type="SUPFAM" id="SSF53474">
    <property type="entry name" value="alpha/beta-Hydrolases"/>
    <property type="match status" value="1"/>
</dbReference>
<dbReference type="GO" id="GO:0080031">
    <property type="term" value="F:methyl salicylate esterase activity"/>
    <property type="evidence" value="ECO:0007669"/>
    <property type="project" value="TreeGrafter"/>
</dbReference>
<dbReference type="GO" id="GO:0080030">
    <property type="term" value="F:methyl indole-3-acetate esterase activity"/>
    <property type="evidence" value="ECO:0007669"/>
    <property type="project" value="TreeGrafter"/>
</dbReference>
<gene>
    <name evidence="2" type="ORF">KC19_3G203000</name>
</gene>
<dbReference type="Gene3D" id="3.40.50.1820">
    <property type="entry name" value="alpha/beta hydrolase"/>
    <property type="match status" value="1"/>
</dbReference>
<dbReference type="GO" id="GO:0009696">
    <property type="term" value="P:salicylic acid metabolic process"/>
    <property type="evidence" value="ECO:0007669"/>
    <property type="project" value="TreeGrafter"/>
</dbReference>
<accession>A0A8T0IMS8</accession>
<feature type="domain" description="AB hydrolase-1" evidence="1">
    <location>
        <begin position="12"/>
        <end position="245"/>
    </location>
</feature>
<dbReference type="InterPro" id="IPR000073">
    <property type="entry name" value="AB_hydrolase_1"/>
</dbReference>
<evidence type="ECO:0000259" key="1">
    <source>
        <dbReference type="Pfam" id="PF12697"/>
    </source>
</evidence>
<dbReference type="InterPro" id="IPR045889">
    <property type="entry name" value="MES/HNL"/>
</dbReference>
<reference evidence="2" key="1">
    <citation type="submission" date="2020-06" db="EMBL/GenBank/DDBJ databases">
        <title>WGS assembly of Ceratodon purpureus strain R40.</title>
        <authorList>
            <person name="Carey S.B."/>
            <person name="Jenkins J."/>
            <person name="Shu S."/>
            <person name="Lovell J.T."/>
            <person name="Sreedasyam A."/>
            <person name="Maumus F."/>
            <person name="Tiley G.P."/>
            <person name="Fernandez-Pozo N."/>
            <person name="Barry K."/>
            <person name="Chen C."/>
            <person name="Wang M."/>
            <person name="Lipzen A."/>
            <person name="Daum C."/>
            <person name="Saski C.A."/>
            <person name="Payton A.C."/>
            <person name="Mcbreen J.C."/>
            <person name="Conrad R.E."/>
            <person name="Kollar L.M."/>
            <person name="Olsson S."/>
            <person name="Huttunen S."/>
            <person name="Landis J.B."/>
            <person name="Wickett N.J."/>
            <person name="Johnson M.G."/>
            <person name="Rensing S.A."/>
            <person name="Grimwood J."/>
            <person name="Schmutz J."/>
            <person name="Mcdaniel S.F."/>
        </authorList>
    </citation>
    <scope>NUCLEOTIDE SEQUENCE</scope>
    <source>
        <strain evidence="2">R40</strain>
    </source>
</reference>
<name>A0A8T0IMS8_CERPU</name>
<evidence type="ECO:0000313" key="2">
    <source>
        <dbReference type="EMBL" id="KAG0584325.1"/>
    </source>
</evidence>
<dbReference type="Proteomes" id="UP000822688">
    <property type="component" value="Chromosome 3"/>
</dbReference>
<protein>
    <recommendedName>
        <fullName evidence="1">AB hydrolase-1 domain-containing protein</fullName>
    </recommendedName>
</protein>
<dbReference type="Pfam" id="PF12697">
    <property type="entry name" value="Abhydrolase_6"/>
    <property type="match status" value="1"/>
</dbReference>